<evidence type="ECO:0000313" key="2">
    <source>
        <dbReference type="EMBL" id="HCL02327.1"/>
    </source>
</evidence>
<dbReference type="GO" id="GO:0035312">
    <property type="term" value="F:5'-3' DNA exonuclease activity"/>
    <property type="evidence" value="ECO:0007669"/>
    <property type="project" value="TreeGrafter"/>
</dbReference>
<dbReference type="AlphaFoldDB" id="A0A3D2X6I6"/>
<gene>
    <name evidence="2" type="ORF">DHW61_07920</name>
</gene>
<dbReference type="CDD" id="cd07432">
    <property type="entry name" value="PHP_HisPPase"/>
    <property type="match status" value="1"/>
</dbReference>
<sequence length="243" mass="26918">MIPLTYDFHIHTCLSPCADDDMTPANIVMMAALKGLDVIAITDHNTCRNCKAAIEIGKKNNILVLPGMELTTSEEVHVICLFAELEDAMMFDSYVYERLIKVKNKESIFGNQLVVDEDELVLEREEYLLINATTIGFSDVYNVVTAYHGVMIPAHIDKSSNSVISNLGFLPPDSRFSCVELTKLENRDLFIPNNPYLQKCRAILDSDAHNLGQISEPVHVLSASMKNATAVLIALEGLESSPT</sequence>
<comment type="caution">
    <text evidence="2">The sequence shown here is derived from an EMBL/GenBank/DDBJ whole genome shotgun (WGS) entry which is preliminary data.</text>
</comment>
<dbReference type="GO" id="GO:0004534">
    <property type="term" value="F:5'-3' RNA exonuclease activity"/>
    <property type="evidence" value="ECO:0007669"/>
    <property type="project" value="TreeGrafter"/>
</dbReference>
<dbReference type="EMBL" id="DPVV01000258">
    <property type="protein sequence ID" value="HCL02327.1"/>
    <property type="molecule type" value="Genomic_DNA"/>
</dbReference>
<feature type="domain" description="Polymerase/histidinol phosphatase N-terminal" evidence="1">
    <location>
        <begin position="6"/>
        <end position="74"/>
    </location>
</feature>
<dbReference type="InterPro" id="IPR052018">
    <property type="entry name" value="PHP_domain"/>
</dbReference>
<evidence type="ECO:0000259" key="1">
    <source>
        <dbReference type="SMART" id="SM00481"/>
    </source>
</evidence>
<proteinExistence type="predicted"/>
<protein>
    <submittedName>
        <fullName evidence="2">Phosphoesterase</fullName>
    </submittedName>
</protein>
<name>A0A3D2X6I6_9FIRM</name>
<reference evidence="2 3" key="1">
    <citation type="journal article" date="2018" name="Nat. Biotechnol.">
        <title>A standardized bacterial taxonomy based on genome phylogeny substantially revises the tree of life.</title>
        <authorList>
            <person name="Parks D.H."/>
            <person name="Chuvochina M."/>
            <person name="Waite D.W."/>
            <person name="Rinke C."/>
            <person name="Skarshewski A."/>
            <person name="Chaumeil P.A."/>
            <person name="Hugenholtz P."/>
        </authorList>
    </citation>
    <scope>NUCLEOTIDE SEQUENCE [LARGE SCALE GENOMIC DNA]</scope>
    <source>
        <strain evidence="2">UBA11728</strain>
    </source>
</reference>
<evidence type="ECO:0000313" key="3">
    <source>
        <dbReference type="Proteomes" id="UP000262969"/>
    </source>
</evidence>
<dbReference type="Proteomes" id="UP000262969">
    <property type="component" value="Unassembled WGS sequence"/>
</dbReference>
<dbReference type="SUPFAM" id="SSF89550">
    <property type="entry name" value="PHP domain-like"/>
    <property type="match status" value="1"/>
</dbReference>
<accession>A0A3D2X6I6</accession>
<dbReference type="InterPro" id="IPR004013">
    <property type="entry name" value="PHP_dom"/>
</dbReference>
<dbReference type="InterPro" id="IPR016195">
    <property type="entry name" value="Pol/histidinol_Pase-like"/>
</dbReference>
<dbReference type="SMART" id="SM00481">
    <property type="entry name" value="POLIIIAc"/>
    <property type="match status" value="1"/>
</dbReference>
<dbReference type="PANTHER" id="PTHR42924:SF3">
    <property type="entry name" value="POLYMERASE_HISTIDINOL PHOSPHATASE N-TERMINAL DOMAIN-CONTAINING PROTEIN"/>
    <property type="match status" value="1"/>
</dbReference>
<dbReference type="InterPro" id="IPR003141">
    <property type="entry name" value="Pol/His_phosphatase_N"/>
</dbReference>
<organism evidence="2 3">
    <name type="scientific">Lachnoclostridium phytofermentans</name>
    <dbReference type="NCBI Taxonomy" id="66219"/>
    <lineage>
        <taxon>Bacteria</taxon>
        <taxon>Bacillati</taxon>
        <taxon>Bacillota</taxon>
        <taxon>Clostridia</taxon>
        <taxon>Lachnospirales</taxon>
        <taxon>Lachnospiraceae</taxon>
    </lineage>
</organism>
<dbReference type="Pfam" id="PF02811">
    <property type="entry name" value="PHP"/>
    <property type="match status" value="1"/>
</dbReference>
<dbReference type="PANTHER" id="PTHR42924">
    <property type="entry name" value="EXONUCLEASE"/>
    <property type="match status" value="1"/>
</dbReference>
<dbReference type="Gene3D" id="3.20.20.140">
    <property type="entry name" value="Metal-dependent hydrolases"/>
    <property type="match status" value="1"/>
</dbReference>